<dbReference type="InterPro" id="IPR018253">
    <property type="entry name" value="DnaJ_domain_CS"/>
</dbReference>
<dbReference type="Proteomes" id="UP000803844">
    <property type="component" value="Unassembled WGS sequence"/>
</dbReference>
<keyword evidence="3 6" id="KW-0863">Zinc-finger</keyword>
<feature type="zinc finger region" description="CR-type" evidence="6">
    <location>
        <begin position="146"/>
        <end position="228"/>
    </location>
</feature>
<evidence type="ECO:0000256" key="6">
    <source>
        <dbReference type="PROSITE-ProRule" id="PRU00546"/>
    </source>
</evidence>
<dbReference type="GeneID" id="63836351"/>
<evidence type="ECO:0000259" key="10">
    <source>
        <dbReference type="PROSITE" id="PS51188"/>
    </source>
</evidence>
<dbReference type="PRINTS" id="PR00625">
    <property type="entry name" value="JDOMAIN"/>
</dbReference>
<protein>
    <submittedName>
        <fullName evidence="11">DnaJ-domain-containing protein</fullName>
    </submittedName>
</protein>
<dbReference type="Pfam" id="PF00226">
    <property type="entry name" value="DnaJ"/>
    <property type="match status" value="1"/>
</dbReference>
<dbReference type="Pfam" id="PF00684">
    <property type="entry name" value="DnaJ_CXXCXGXG"/>
    <property type="match status" value="1"/>
</dbReference>
<evidence type="ECO:0000256" key="7">
    <source>
        <dbReference type="SAM" id="MobiDB-lite"/>
    </source>
</evidence>
<dbReference type="Pfam" id="PF01556">
    <property type="entry name" value="DnaJ_C"/>
    <property type="match status" value="1"/>
</dbReference>
<sequence length="421" mass="47554">MFSLKGAALLLLIVLIQVALCAEDYYKVLGIDRRASDKQIKSAYRQLSKKFHPDKNPGDDTAKEKFVEVSEAYEALSDPESRKIYDQYGHEGLKQRQQGGGGGHHDPFDLFSRFFGGGGHFGGHGVRRGPNVEVKIGVSLRDFYNGRTTEFQWEKQQLCEECDGTGSADGVVETCGHCGGHGVRITKHQLAPGMFQQIQTQCDQCGGRGKIIKHKCPVCGGQRVVRRATTVPLNIERGAARDAKLVYENEADASPDYEAGDLIVTLTEKEPDLEQDNPDRVDGVFFRRKGDDLFWRELISLREAWMGDWERNITHLDGHVVKLGRARGEVVQPGHVERVQGEGMPKWHEDGDSVYHKTEFGNLYVEYVVVLPDQMDSAMENEFWSVWEKWRKKVGVDLHADSGRPDKVEVQEQHEHQHEEL</sequence>
<keyword evidence="8" id="KW-0732">Signal</keyword>
<evidence type="ECO:0000256" key="4">
    <source>
        <dbReference type="ARBA" id="ARBA00022833"/>
    </source>
</evidence>
<dbReference type="EMBL" id="MU032352">
    <property type="protein sequence ID" value="KAF3760633.1"/>
    <property type="molecule type" value="Genomic_DNA"/>
</dbReference>
<dbReference type="SUPFAM" id="SSF57938">
    <property type="entry name" value="DnaJ/Hsp40 cysteine-rich domain"/>
    <property type="match status" value="1"/>
</dbReference>
<dbReference type="GO" id="GO:0006457">
    <property type="term" value="P:protein folding"/>
    <property type="evidence" value="ECO:0007669"/>
    <property type="project" value="InterPro"/>
</dbReference>
<feature type="region of interest" description="Disordered" evidence="7">
    <location>
        <begin position="401"/>
        <end position="421"/>
    </location>
</feature>
<organism evidence="11 12">
    <name type="scientific">Cryphonectria parasitica (strain ATCC 38755 / EP155)</name>
    <dbReference type="NCBI Taxonomy" id="660469"/>
    <lineage>
        <taxon>Eukaryota</taxon>
        <taxon>Fungi</taxon>
        <taxon>Dikarya</taxon>
        <taxon>Ascomycota</taxon>
        <taxon>Pezizomycotina</taxon>
        <taxon>Sordariomycetes</taxon>
        <taxon>Sordariomycetidae</taxon>
        <taxon>Diaporthales</taxon>
        <taxon>Cryphonectriaceae</taxon>
        <taxon>Cryphonectria-Endothia species complex</taxon>
        <taxon>Cryphonectria</taxon>
    </lineage>
</organism>
<dbReference type="RefSeq" id="XP_040771612.1">
    <property type="nucleotide sequence ID" value="XM_040919222.1"/>
</dbReference>
<dbReference type="FunFam" id="2.10.230.10:FF:000001">
    <property type="entry name" value="DnaJ subfamily A member 2"/>
    <property type="match status" value="1"/>
</dbReference>
<dbReference type="CDD" id="cd10719">
    <property type="entry name" value="DnaJ_zf"/>
    <property type="match status" value="1"/>
</dbReference>
<dbReference type="Gene3D" id="2.60.260.20">
    <property type="entry name" value="Urease metallochaperone UreE, N-terminal domain"/>
    <property type="match status" value="2"/>
</dbReference>
<feature type="chain" id="PRO_5040261913" evidence="8">
    <location>
        <begin position="22"/>
        <end position="421"/>
    </location>
</feature>
<keyword evidence="5" id="KW-0143">Chaperone</keyword>
<dbReference type="SUPFAM" id="SSF49493">
    <property type="entry name" value="HSP40/DnaJ peptide-binding domain"/>
    <property type="match status" value="2"/>
</dbReference>
<evidence type="ECO:0000256" key="5">
    <source>
        <dbReference type="ARBA" id="ARBA00023186"/>
    </source>
</evidence>
<keyword evidence="2" id="KW-0677">Repeat</keyword>
<dbReference type="InterPro" id="IPR001305">
    <property type="entry name" value="HSP_DnaJ_Cys-rich_dom"/>
</dbReference>
<proteinExistence type="predicted"/>
<evidence type="ECO:0000256" key="8">
    <source>
        <dbReference type="SAM" id="SignalP"/>
    </source>
</evidence>
<dbReference type="InterPro" id="IPR044713">
    <property type="entry name" value="DNJA1/2-like"/>
</dbReference>
<dbReference type="Gene3D" id="2.10.230.10">
    <property type="entry name" value="Heat shock protein DnaJ, cysteine-rich domain"/>
    <property type="match status" value="1"/>
</dbReference>
<reference evidence="11" key="1">
    <citation type="journal article" date="2020" name="Phytopathology">
        <title>Genome sequence of the chestnut blight fungus Cryphonectria parasitica EP155: A fundamental resource for an archetypical invasive plant pathogen.</title>
        <authorList>
            <person name="Crouch J.A."/>
            <person name="Dawe A."/>
            <person name="Aerts A."/>
            <person name="Barry K."/>
            <person name="Churchill A.C.L."/>
            <person name="Grimwood J."/>
            <person name="Hillman B."/>
            <person name="Milgroom M.G."/>
            <person name="Pangilinan J."/>
            <person name="Smith M."/>
            <person name="Salamov A."/>
            <person name="Schmutz J."/>
            <person name="Yadav J."/>
            <person name="Grigoriev I.V."/>
            <person name="Nuss D."/>
        </authorList>
    </citation>
    <scope>NUCLEOTIDE SEQUENCE</scope>
    <source>
        <strain evidence="11">EP155</strain>
    </source>
</reference>
<dbReference type="PANTHER" id="PTHR43888">
    <property type="entry name" value="DNAJ-LIKE-2, ISOFORM A-RELATED"/>
    <property type="match status" value="1"/>
</dbReference>
<dbReference type="InterPro" id="IPR001623">
    <property type="entry name" value="DnaJ_domain"/>
</dbReference>
<evidence type="ECO:0000313" key="11">
    <source>
        <dbReference type="EMBL" id="KAF3760633.1"/>
    </source>
</evidence>
<keyword evidence="4 6" id="KW-0862">Zinc</keyword>
<keyword evidence="12" id="KW-1185">Reference proteome</keyword>
<dbReference type="GO" id="GO:0008270">
    <property type="term" value="F:zinc ion binding"/>
    <property type="evidence" value="ECO:0007669"/>
    <property type="project" value="UniProtKB-KW"/>
</dbReference>
<evidence type="ECO:0000313" key="12">
    <source>
        <dbReference type="Proteomes" id="UP000803844"/>
    </source>
</evidence>
<dbReference type="InterPro" id="IPR036410">
    <property type="entry name" value="HSP_DnaJ_Cys-rich_dom_sf"/>
</dbReference>
<dbReference type="InterPro" id="IPR036869">
    <property type="entry name" value="J_dom_sf"/>
</dbReference>
<gene>
    <name evidence="11" type="ORF">M406DRAFT_296011</name>
</gene>
<feature type="domain" description="J" evidence="9">
    <location>
        <begin position="24"/>
        <end position="89"/>
    </location>
</feature>
<dbReference type="SUPFAM" id="SSF46565">
    <property type="entry name" value="Chaperone J-domain"/>
    <property type="match status" value="1"/>
</dbReference>
<dbReference type="Gene3D" id="1.10.287.110">
    <property type="entry name" value="DnaJ domain"/>
    <property type="match status" value="1"/>
</dbReference>
<dbReference type="OrthoDB" id="550424at2759"/>
<accession>A0A9P4XTG7</accession>
<evidence type="ECO:0000256" key="2">
    <source>
        <dbReference type="ARBA" id="ARBA00022737"/>
    </source>
</evidence>
<evidence type="ECO:0000256" key="3">
    <source>
        <dbReference type="ARBA" id="ARBA00022771"/>
    </source>
</evidence>
<dbReference type="CDD" id="cd06257">
    <property type="entry name" value="DnaJ"/>
    <property type="match status" value="1"/>
</dbReference>
<evidence type="ECO:0000256" key="1">
    <source>
        <dbReference type="ARBA" id="ARBA00022723"/>
    </source>
</evidence>
<dbReference type="PROSITE" id="PS51188">
    <property type="entry name" value="ZF_CR"/>
    <property type="match status" value="1"/>
</dbReference>
<dbReference type="CDD" id="cd10747">
    <property type="entry name" value="DnaJ_C"/>
    <property type="match status" value="1"/>
</dbReference>
<name>A0A9P4XTG7_CRYP1</name>
<dbReference type="InterPro" id="IPR002939">
    <property type="entry name" value="DnaJ_C"/>
</dbReference>
<keyword evidence="1 6" id="KW-0479">Metal-binding</keyword>
<comment type="caution">
    <text evidence="11">The sequence shown here is derived from an EMBL/GenBank/DDBJ whole genome shotgun (WGS) entry which is preliminary data.</text>
</comment>
<dbReference type="AlphaFoldDB" id="A0A9P4XTG7"/>
<feature type="domain" description="CR-type" evidence="10">
    <location>
        <begin position="146"/>
        <end position="228"/>
    </location>
</feature>
<feature type="signal peptide" evidence="8">
    <location>
        <begin position="1"/>
        <end position="21"/>
    </location>
</feature>
<dbReference type="PROSITE" id="PS00636">
    <property type="entry name" value="DNAJ_1"/>
    <property type="match status" value="1"/>
</dbReference>
<dbReference type="GO" id="GO:0051082">
    <property type="term" value="F:unfolded protein binding"/>
    <property type="evidence" value="ECO:0007669"/>
    <property type="project" value="InterPro"/>
</dbReference>
<dbReference type="PROSITE" id="PS50076">
    <property type="entry name" value="DNAJ_2"/>
    <property type="match status" value="1"/>
</dbReference>
<dbReference type="InterPro" id="IPR008971">
    <property type="entry name" value="HSP40/DnaJ_pept-bd"/>
</dbReference>
<dbReference type="SMART" id="SM00271">
    <property type="entry name" value="DnaJ"/>
    <property type="match status" value="1"/>
</dbReference>
<evidence type="ECO:0000259" key="9">
    <source>
        <dbReference type="PROSITE" id="PS50076"/>
    </source>
</evidence>
<dbReference type="GO" id="GO:0030544">
    <property type="term" value="F:Hsp70 protein binding"/>
    <property type="evidence" value="ECO:0007669"/>
    <property type="project" value="InterPro"/>
</dbReference>